<feature type="transmembrane region" description="Helical" evidence="6">
    <location>
        <begin position="270"/>
        <end position="292"/>
    </location>
</feature>
<dbReference type="InterPro" id="IPR011701">
    <property type="entry name" value="MFS"/>
</dbReference>
<name>A0ABQ7G7V7_DUNSA</name>
<comment type="subcellular location">
    <subcellularLocation>
        <location evidence="1">Endomembrane system</location>
        <topology evidence="1">Multi-pass membrane protein</topology>
    </subcellularLocation>
</comment>
<feature type="domain" description="Major facilitator superfamily (MFS) profile" evidence="7">
    <location>
        <begin position="141"/>
        <end position="537"/>
    </location>
</feature>
<feature type="transmembrane region" description="Helical" evidence="6">
    <location>
        <begin position="175"/>
        <end position="193"/>
    </location>
</feature>
<dbReference type="SUPFAM" id="SSF103473">
    <property type="entry name" value="MFS general substrate transporter"/>
    <property type="match status" value="1"/>
</dbReference>
<dbReference type="InterPro" id="IPR036259">
    <property type="entry name" value="MFS_trans_sf"/>
</dbReference>
<dbReference type="Proteomes" id="UP000815325">
    <property type="component" value="Unassembled WGS sequence"/>
</dbReference>
<dbReference type="InterPro" id="IPR051337">
    <property type="entry name" value="OPA_Antiporter"/>
</dbReference>
<organism evidence="8 9">
    <name type="scientific">Dunaliella salina</name>
    <name type="common">Green alga</name>
    <name type="synonym">Protococcus salinus</name>
    <dbReference type="NCBI Taxonomy" id="3046"/>
    <lineage>
        <taxon>Eukaryota</taxon>
        <taxon>Viridiplantae</taxon>
        <taxon>Chlorophyta</taxon>
        <taxon>core chlorophytes</taxon>
        <taxon>Chlorophyceae</taxon>
        <taxon>CS clade</taxon>
        <taxon>Chlamydomonadales</taxon>
        <taxon>Dunaliellaceae</taxon>
        <taxon>Dunaliella</taxon>
    </lineage>
</organism>
<dbReference type="Gene3D" id="1.20.1250.20">
    <property type="entry name" value="MFS general substrate transporter like domains"/>
    <property type="match status" value="2"/>
</dbReference>
<feature type="transmembrane region" description="Helical" evidence="6">
    <location>
        <begin position="513"/>
        <end position="532"/>
    </location>
</feature>
<evidence type="ECO:0000256" key="1">
    <source>
        <dbReference type="ARBA" id="ARBA00004127"/>
    </source>
</evidence>
<dbReference type="EMBL" id="MU070016">
    <property type="protein sequence ID" value="KAF5830688.1"/>
    <property type="molecule type" value="Genomic_DNA"/>
</dbReference>
<keyword evidence="3 6" id="KW-1133">Transmembrane helix</keyword>
<feature type="transmembrane region" description="Helical" evidence="6">
    <location>
        <begin position="213"/>
        <end position="241"/>
    </location>
</feature>
<dbReference type="PANTHER" id="PTHR43826:SF3">
    <property type="entry name" value="GLUCOSE-6-PHOSPHATE EXCHANGER SLC37A4"/>
    <property type="match status" value="1"/>
</dbReference>
<sequence length="550" mass="57352">MLGLHSSGSSRHTFVTPPQGVALPLRPPRCWRHTFRAYNDPEKRSEIPPSPGQVTTPPQQLPAKASPEPVPPGTSPTDTPRATYPPSVPLGTEQQQNGAGAGPVPAPTQAVPPPGCVGADVWGRFPSKAALKGFEARRLWVFAGITAGYMGLYFTRGSLTYTAPVMVAEPKLPNIGMAEIGAMTSAFPLAYGLSKFTGGVMGAKFSARNMLGWGLVATALVNIAFGLSGASVAAMTILWFINGGLQGLGAPASASILTRWFASSERGTYWGLWNAGANLGGFLTPVAVGYIAKQYGWQWGLWAPGAAALAVGFFTLAAARDSPQAAGYPPPEAEATDKSKLDATGKPSIRAAFKQVGATSWLVFYLMSVKGAADAAKAAVMVSGLEVGGFIGGTMAGFMSDWLIRSARAREKDVGHVGQRVMIIMAYVAATFGILAAIRAVPAHAGWLQWWTIAGLGFCIYGPQMLIGLCGAELVDKPAVGASQGLLGLVSYLGAANAGVPLSYVVNRFGWDGYFAAMAAACVVALCLLAPLMGARSRAQQQEQYTPALA</sequence>
<feature type="transmembrane region" description="Helical" evidence="6">
    <location>
        <begin position="486"/>
        <end position="507"/>
    </location>
</feature>
<feature type="transmembrane region" description="Helical" evidence="6">
    <location>
        <begin position="378"/>
        <end position="400"/>
    </location>
</feature>
<reference evidence="8" key="1">
    <citation type="submission" date="2017-08" db="EMBL/GenBank/DDBJ databases">
        <authorList>
            <person name="Polle J.E."/>
            <person name="Barry K."/>
            <person name="Cushman J."/>
            <person name="Schmutz J."/>
            <person name="Tran D."/>
            <person name="Hathwaick L.T."/>
            <person name="Yim W.C."/>
            <person name="Jenkins J."/>
            <person name="Mckie-Krisberg Z.M."/>
            <person name="Prochnik S."/>
            <person name="Lindquist E."/>
            <person name="Dockter R.B."/>
            <person name="Adam C."/>
            <person name="Molina H."/>
            <person name="Bunkerborg J."/>
            <person name="Jin E."/>
            <person name="Buchheim M."/>
            <person name="Magnuson J."/>
        </authorList>
    </citation>
    <scope>NUCLEOTIDE SEQUENCE</scope>
    <source>
        <strain evidence="8">CCAP 19/18</strain>
    </source>
</reference>
<evidence type="ECO:0000256" key="3">
    <source>
        <dbReference type="ARBA" id="ARBA00022989"/>
    </source>
</evidence>
<dbReference type="PANTHER" id="PTHR43826">
    <property type="entry name" value="GLUCOSE-6-PHOSPHATE EXCHANGER SLC37A4"/>
    <property type="match status" value="1"/>
</dbReference>
<evidence type="ECO:0000256" key="2">
    <source>
        <dbReference type="ARBA" id="ARBA00022692"/>
    </source>
</evidence>
<evidence type="ECO:0000313" key="8">
    <source>
        <dbReference type="EMBL" id="KAF5830688.1"/>
    </source>
</evidence>
<feature type="transmembrane region" description="Helical" evidence="6">
    <location>
        <begin position="139"/>
        <end position="155"/>
    </location>
</feature>
<feature type="compositionally biased region" description="Polar residues" evidence="5">
    <location>
        <begin position="1"/>
        <end position="13"/>
    </location>
</feature>
<protein>
    <submittedName>
        <fullName evidence="8">Major facilitator superfamily</fullName>
    </submittedName>
</protein>
<feature type="transmembrane region" description="Helical" evidence="6">
    <location>
        <begin position="447"/>
        <end position="474"/>
    </location>
</feature>
<evidence type="ECO:0000313" key="9">
    <source>
        <dbReference type="Proteomes" id="UP000815325"/>
    </source>
</evidence>
<feature type="region of interest" description="Disordered" evidence="5">
    <location>
        <begin position="1"/>
        <end position="112"/>
    </location>
</feature>
<comment type="caution">
    <text evidence="8">The sequence shown here is derived from an EMBL/GenBank/DDBJ whole genome shotgun (WGS) entry which is preliminary data.</text>
</comment>
<proteinExistence type="predicted"/>
<keyword evidence="9" id="KW-1185">Reference proteome</keyword>
<gene>
    <name evidence="8" type="ORF">DUNSADRAFT_14189</name>
</gene>
<keyword evidence="4 6" id="KW-0472">Membrane</keyword>
<accession>A0ABQ7G7V7</accession>
<evidence type="ECO:0000259" key="7">
    <source>
        <dbReference type="PROSITE" id="PS50850"/>
    </source>
</evidence>
<dbReference type="Pfam" id="PF07690">
    <property type="entry name" value="MFS_1"/>
    <property type="match status" value="1"/>
</dbReference>
<feature type="transmembrane region" description="Helical" evidence="6">
    <location>
        <begin position="299"/>
        <end position="319"/>
    </location>
</feature>
<feature type="transmembrane region" description="Helical" evidence="6">
    <location>
        <begin position="421"/>
        <end position="441"/>
    </location>
</feature>
<dbReference type="PROSITE" id="PS50850">
    <property type="entry name" value="MFS"/>
    <property type="match status" value="1"/>
</dbReference>
<evidence type="ECO:0000256" key="6">
    <source>
        <dbReference type="SAM" id="Phobius"/>
    </source>
</evidence>
<dbReference type="InterPro" id="IPR020846">
    <property type="entry name" value="MFS_dom"/>
</dbReference>
<evidence type="ECO:0000256" key="5">
    <source>
        <dbReference type="SAM" id="MobiDB-lite"/>
    </source>
</evidence>
<evidence type="ECO:0000256" key="4">
    <source>
        <dbReference type="ARBA" id="ARBA00023136"/>
    </source>
</evidence>
<keyword evidence="2 6" id="KW-0812">Transmembrane</keyword>